<dbReference type="GO" id="GO:0043565">
    <property type="term" value="F:sequence-specific DNA binding"/>
    <property type="evidence" value="ECO:0007669"/>
    <property type="project" value="TreeGrafter"/>
</dbReference>
<sequence length="531" mass="59491">MRPDFIYCGSCFHEFRLSDLTYFIEHKKSDCSIDISDGAYPPGSVAFDEFQCFHCLKNFHTVWPLLAHVQSEHGLKVLRNLESEKQALTSSISSGLETPDVTSERFNSDSFNIHVTEQDGNRYYQTDRFERNNIPKWTDNVFSANPLADVNALTPDDVLPSVENPPDYGSCSTRNNDNAISANSLSFCHLSYKHDGLDVNNFSKIVNLEDSLRLIHKIACSNMLSYGTVSATKIHQSCSKKNLSSYALSLSCCQQSRMTCLCTVCECSSIDLAAKTKSISCQTDDSFSDEIFDVTTNDMLMQYGDEPQEAAVNPSQPMNVPTPNTFFLDKVMSERLEPEKSVLSQMPFTSDLEQISTQVPVSVAQPGLVPTDITGSSLPVVTETTQVDSLKPIPFRCSFCGRLYRQKIHLQKHVMSQHTKEKPFYCPQCTYSTVEKSHLTVHIRTHTGERPFSCRECKYSSAQNCTLKTHYLRRHPGSRVSCEKCGSLFVTELECCKCMCGVMFIVTSAPHPKLGISAIAYLKFFPMTTAV</sequence>
<dbReference type="FunFam" id="3.30.160.60:FF:000417">
    <property type="entry name" value="Zinc finger protein"/>
    <property type="match status" value="1"/>
</dbReference>
<feature type="domain" description="C2H2-type" evidence="6">
    <location>
        <begin position="395"/>
        <end position="423"/>
    </location>
</feature>
<dbReference type="WBParaSite" id="SSLN_0001571801-mRNA-1">
    <property type="protein sequence ID" value="SSLN_0001571801-mRNA-1"/>
    <property type="gene ID" value="SSLN_0001571801"/>
</dbReference>
<evidence type="ECO:0000256" key="1">
    <source>
        <dbReference type="ARBA" id="ARBA00022723"/>
    </source>
</evidence>
<feature type="domain" description="C2H2-type" evidence="6">
    <location>
        <begin position="452"/>
        <end position="480"/>
    </location>
</feature>
<dbReference type="SMART" id="SM00355">
    <property type="entry name" value="ZnF_C2H2"/>
    <property type="match status" value="4"/>
</dbReference>
<keyword evidence="2" id="KW-0677">Repeat</keyword>
<dbReference type="AlphaFoldDB" id="A0A183TFA3"/>
<dbReference type="PROSITE" id="PS50157">
    <property type="entry name" value="ZINC_FINGER_C2H2_2"/>
    <property type="match status" value="3"/>
</dbReference>
<proteinExistence type="predicted"/>
<dbReference type="Gene3D" id="3.30.160.60">
    <property type="entry name" value="Classic Zinc Finger"/>
    <property type="match status" value="3"/>
</dbReference>
<dbReference type="GO" id="GO:0005634">
    <property type="term" value="C:nucleus"/>
    <property type="evidence" value="ECO:0007669"/>
    <property type="project" value="TreeGrafter"/>
</dbReference>
<name>A0A183TFA3_SCHSO</name>
<evidence type="ECO:0000256" key="2">
    <source>
        <dbReference type="ARBA" id="ARBA00022737"/>
    </source>
</evidence>
<evidence type="ECO:0000313" key="9">
    <source>
        <dbReference type="WBParaSite" id="SSLN_0001571801-mRNA-1"/>
    </source>
</evidence>
<keyword evidence="1" id="KW-0479">Metal-binding</keyword>
<reference evidence="7 8" key="2">
    <citation type="submission" date="2018-11" db="EMBL/GenBank/DDBJ databases">
        <authorList>
            <consortium name="Pathogen Informatics"/>
        </authorList>
    </citation>
    <scope>NUCLEOTIDE SEQUENCE [LARGE SCALE GENOMIC DNA]</scope>
    <source>
        <strain evidence="7 8">NST_G2</strain>
    </source>
</reference>
<dbReference type="EMBL" id="UYSU01039644">
    <property type="protein sequence ID" value="VDM01537.1"/>
    <property type="molecule type" value="Genomic_DNA"/>
</dbReference>
<gene>
    <name evidence="7" type="ORF">SSLN_LOCUS15151</name>
</gene>
<evidence type="ECO:0000313" key="7">
    <source>
        <dbReference type="EMBL" id="VDM01537.1"/>
    </source>
</evidence>
<dbReference type="PANTHER" id="PTHR24408">
    <property type="entry name" value="ZINC FINGER PROTEIN"/>
    <property type="match status" value="1"/>
</dbReference>
<reference evidence="9" key="1">
    <citation type="submission" date="2016-06" db="UniProtKB">
        <authorList>
            <consortium name="WormBaseParasite"/>
        </authorList>
    </citation>
    <scope>IDENTIFICATION</scope>
</reference>
<dbReference type="SUPFAM" id="SSF57667">
    <property type="entry name" value="beta-beta-alpha zinc fingers"/>
    <property type="match status" value="2"/>
</dbReference>
<accession>A0A183TFA3</accession>
<dbReference type="InterPro" id="IPR036236">
    <property type="entry name" value="Znf_C2H2_sf"/>
</dbReference>
<organism evidence="9">
    <name type="scientific">Schistocephalus solidus</name>
    <name type="common">Tapeworm</name>
    <dbReference type="NCBI Taxonomy" id="70667"/>
    <lineage>
        <taxon>Eukaryota</taxon>
        <taxon>Metazoa</taxon>
        <taxon>Spiralia</taxon>
        <taxon>Lophotrochozoa</taxon>
        <taxon>Platyhelminthes</taxon>
        <taxon>Cestoda</taxon>
        <taxon>Eucestoda</taxon>
        <taxon>Diphyllobothriidea</taxon>
        <taxon>Diphyllobothriidae</taxon>
        <taxon>Schistocephalus</taxon>
    </lineage>
</organism>
<protein>
    <submittedName>
        <fullName evidence="9">Zinc finger protein 793</fullName>
    </submittedName>
</protein>
<dbReference type="GO" id="GO:0000981">
    <property type="term" value="F:DNA-binding transcription factor activity, RNA polymerase II-specific"/>
    <property type="evidence" value="ECO:0007669"/>
    <property type="project" value="TreeGrafter"/>
</dbReference>
<dbReference type="InterPro" id="IPR057448">
    <property type="entry name" value="BCL-11A_Znf_CCHC"/>
</dbReference>
<dbReference type="GO" id="GO:0008270">
    <property type="term" value="F:zinc ion binding"/>
    <property type="evidence" value="ECO:0007669"/>
    <property type="project" value="UniProtKB-KW"/>
</dbReference>
<dbReference type="OrthoDB" id="8113227at2759"/>
<keyword evidence="3 5" id="KW-0863">Zinc-finger</keyword>
<dbReference type="FunFam" id="3.30.160.60:FF:000446">
    <property type="entry name" value="Zinc finger protein"/>
    <property type="match status" value="1"/>
</dbReference>
<dbReference type="InterPro" id="IPR013087">
    <property type="entry name" value="Znf_C2H2_type"/>
</dbReference>
<evidence type="ECO:0000256" key="5">
    <source>
        <dbReference type="PROSITE-ProRule" id="PRU00042"/>
    </source>
</evidence>
<keyword evidence="8" id="KW-1185">Reference proteome</keyword>
<evidence type="ECO:0000313" key="8">
    <source>
        <dbReference type="Proteomes" id="UP000275846"/>
    </source>
</evidence>
<evidence type="ECO:0000256" key="3">
    <source>
        <dbReference type="ARBA" id="ARBA00022771"/>
    </source>
</evidence>
<evidence type="ECO:0000259" key="6">
    <source>
        <dbReference type="PROSITE" id="PS50157"/>
    </source>
</evidence>
<dbReference type="PROSITE" id="PS00028">
    <property type="entry name" value="ZINC_FINGER_C2H2_1"/>
    <property type="match status" value="2"/>
</dbReference>
<evidence type="ECO:0000256" key="4">
    <source>
        <dbReference type="ARBA" id="ARBA00022833"/>
    </source>
</evidence>
<dbReference type="Pfam" id="PF25491">
    <property type="entry name" value="CCHC_BCL-11A"/>
    <property type="match status" value="1"/>
</dbReference>
<feature type="domain" description="C2H2-type" evidence="6">
    <location>
        <begin position="424"/>
        <end position="451"/>
    </location>
</feature>
<dbReference type="STRING" id="70667.A0A183TFA3"/>
<dbReference type="Proteomes" id="UP000275846">
    <property type="component" value="Unassembled WGS sequence"/>
</dbReference>
<dbReference type="PANTHER" id="PTHR24408:SF34">
    <property type="entry name" value="ZINC FINGER PROTEIN 672-RELATED"/>
    <property type="match status" value="1"/>
</dbReference>
<keyword evidence="4" id="KW-0862">Zinc</keyword>